<proteinExistence type="inferred from homology"/>
<dbReference type="GO" id="GO:0020037">
    <property type="term" value="F:heme binding"/>
    <property type="evidence" value="ECO:0007669"/>
    <property type="project" value="TreeGrafter"/>
</dbReference>
<reference evidence="15 16" key="3">
    <citation type="journal article" date="2008" name="BMC Genomics">
        <title>The genome of the versatile nitrogen fixer Azorhizobium caulinodans ORS571.</title>
        <authorList>
            <person name="Lee KB."/>
            <person name="Backer P.D."/>
            <person name="Aono T."/>
            <person name="Liu CT."/>
            <person name="Suzuki S."/>
            <person name="Suzuki T."/>
            <person name="Kaneko T."/>
            <person name="Yamada M."/>
            <person name="Tabata S."/>
            <person name="Kupfer D.M."/>
            <person name="Najar F.Z."/>
            <person name="Wiley G.B."/>
            <person name="Roe B."/>
            <person name="Binnewies T.T."/>
            <person name="Ussery D.W."/>
            <person name="D'Haeze W."/>
            <person name="Herder J.D."/>
            <person name="Gevers D."/>
            <person name="Vereecke D."/>
            <person name="Holsters M."/>
            <person name="Oyaizu H."/>
        </authorList>
    </citation>
    <scope>NUCLEOTIDE SEQUENCE [LARGE SCALE GENOMIC DNA]</scope>
    <source>
        <strain evidence="16">ATCC 43989 / DSM 5975 / JCM 20966 / LMG 6465 / NBRC 14845 / NCIMB 13405 / ORS 571</strain>
    </source>
</reference>
<feature type="transmembrane region" description="Helical" evidence="13">
    <location>
        <begin position="92"/>
        <end position="109"/>
    </location>
</feature>
<evidence type="ECO:0000313" key="16">
    <source>
        <dbReference type="Proteomes" id="UP000000270"/>
    </source>
</evidence>
<evidence type="ECO:0000256" key="7">
    <source>
        <dbReference type="ARBA" id="ARBA00022723"/>
    </source>
</evidence>
<name>A8ILL6_AZOC5</name>
<dbReference type="GO" id="GO:0005886">
    <property type="term" value="C:plasma membrane"/>
    <property type="evidence" value="ECO:0007669"/>
    <property type="project" value="UniProtKB-SubCell"/>
</dbReference>
<dbReference type="SUPFAM" id="SSF81342">
    <property type="entry name" value="Transmembrane di-heme cytochromes"/>
    <property type="match status" value="1"/>
</dbReference>
<dbReference type="InterPro" id="IPR016174">
    <property type="entry name" value="Di-haem_cyt_TM"/>
</dbReference>
<dbReference type="Pfam" id="PF01292">
    <property type="entry name" value="Ni_hydr_CYTB"/>
    <property type="match status" value="1"/>
</dbReference>
<comment type="cofactor">
    <cofactor evidence="1">
        <name>heme b</name>
        <dbReference type="ChEBI" id="CHEBI:60344"/>
    </cofactor>
</comment>
<evidence type="ECO:0000256" key="9">
    <source>
        <dbReference type="ARBA" id="ARBA00022989"/>
    </source>
</evidence>
<dbReference type="PANTHER" id="PTHR30529">
    <property type="entry name" value="CYTOCHROME B561"/>
    <property type="match status" value="1"/>
</dbReference>
<dbReference type="AlphaFoldDB" id="A8ILL6"/>
<evidence type="ECO:0000313" key="15">
    <source>
        <dbReference type="EMBL" id="BAF90049.1"/>
    </source>
</evidence>
<keyword evidence="7" id="KW-0479">Metal-binding</keyword>
<comment type="similarity">
    <text evidence="12">Belongs to the cytochrome b561 family.</text>
</comment>
<dbReference type="GO" id="GO:0022904">
    <property type="term" value="P:respiratory electron transport chain"/>
    <property type="evidence" value="ECO:0007669"/>
    <property type="project" value="InterPro"/>
</dbReference>
<evidence type="ECO:0000256" key="4">
    <source>
        <dbReference type="ARBA" id="ARBA00022475"/>
    </source>
</evidence>
<evidence type="ECO:0000256" key="12">
    <source>
        <dbReference type="ARBA" id="ARBA00037975"/>
    </source>
</evidence>
<reference evidence="15 16" key="1">
    <citation type="journal article" date="2007" name="Appl. Environ. Microbiol.">
        <title>Rhizobial factors required for stem nodule maturation and maintenance in Sesbania rostrata-Azorhizobium caulinodans ORS571 symbiosis.</title>
        <authorList>
            <person name="Suzuki S."/>
            <person name="Aono T."/>
            <person name="Lee KB."/>
            <person name="Suzuki T."/>
            <person name="Liu CT."/>
            <person name="Miwa H."/>
            <person name="Wakao S."/>
            <person name="Iki T."/>
            <person name="Oyaizu H."/>
        </authorList>
    </citation>
    <scope>NUCLEOTIDE SEQUENCE [LARGE SCALE GENOMIC DNA]</scope>
    <source>
        <strain evidence="16">ATCC 43989 / DSM 5975 / JCM 20966 / LMG 6465 / NBRC 14845 / NCIMB 13405 / ORS 571</strain>
    </source>
</reference>
<feature type="transmembrane region" description="Helical" evidence="13">
    <location>
        <begin position="12"/>
        <end position="33"/>
    </location>
</feature>
<keyword evidence="5" id="KW-0349">Heme</keyword>
<reference evidence="16" key="2">
    <citation type="submission" date="2007-04" db="EMBL/GenBank/DDBJ databases">
        <title>Complete genome sequence of the nitrogen-fixing bacterium Azorhizobium caulinodans ORS571.</title>
        <authorList>
            <person name="Lee K.B."/>
            <person name="Backer P.D."/>
            <person name="Aono T."/>
            <person name="Liu C.T."/>
            <person name="Suzuki S."/>
            <person name="Suzuki T."/>
            <person name="Kaneko T."/>
            <person name="Yamada M."/>
            <person name="Tabata S."/>
            <person name="Kupfer D.M."/>
            <person name="Najar F.Z."/>
            <person name="Wiley G.B."/>
            <person name="Roe B."/>
            <person name="Binnewies T."/>
            <person name="Ussery D."/>
            <person name="Vereecke D."/>
            <person name="Gevers D."/>
            <person name="Holsters M."/>
            <person name="Oyaizu H."/>
        </authorList>
    </citation>
    <scope>NUCLEOTIDE SEQUENCE [LARGE SCALE GENOMIC DNA]</scope>
    <source>
        <strain evidence="16">ATCC 43989 / DSM 5975 / JCM 20966 / LMG 6465 / NBRC 14845 / NCIMB 13405 / ORS 571</strain>
    </source>
</reference>
<dbReference type="EMBL" id="AP009384">
    <property type="protein sequence ID" value="BAF90049.1"/>
    <property type="molecule type" value="Genomic_DNA"/>
</dbReference>
<evidence type="ECO:0000256" key="13">
    <source>
        <dbReference type="SAM" id="Phobius"/>
    </source>
</evidence>
<keyword evidence="11 13" id="KW-0472">Membrane</keyword>
<evidence type="ECO:0000256" key="11">
    <source>
        <dbReference type="ARBA" id="ARBA00023136"/>
    </source>
</evidence>
<dbReference type="KEGG" id="azc:AZC_4051"/>
<feature type="transmembrane region" description="Helical" evidence="13">
    <location>
        <begin position="142"/>
        <end position="163"/>
    </location>
</feature>
<keyword evidence="3" id="KW-0813">Transport</keyword>
<evidence type="ECO:0000256" key="8">
    <source>
        <dbReference type="ARBA" id="ARBA00022982"/>
    </source>
</evidence>
<keyword evidence="4" id="KW-1003">Cell membrane</keyword>
<evidence type="ECO:0000256" key="1">
    <source>
        <dbReference type="ARBA" id="ARBA00001970"/>
    </source>
</evidence>
<feature type="transmembrane region" description="Helical" evidence="13">
    <location>
        <begin position="53"/>
        <end position="71"/>
    </location>
</feature>
<dbReference type="InterPro" id="IPR052168">
    <property type="entry name" value="Cytochrome_b561_oxidase"/>
</dbReference>
<dbReference type="InterPro" id="IPR011577">
    <property type="entry name" value="Cyt_b561_bac/Ni-Hgenase"/>
</dbReference>
<dbReference type="Gene3D" id="1.20.950.20">
    <property type="entry name" value="Transmembrane di-heme cytochromes, Chain C"/>
    <property type="match status" value="1"/>
</dbReference>
<keyword evidence="8" id="KW-0249">Electron transport</keyword>
<evidence type="ECO:0000256" key="10">
    <source>
        <dbReference type="ARBA" id="ARBA00023004"/>
    </source>
</evidence>
<keyword evidence="16" id="KW-1185">Reference proteome</keyword>
<evidence type="ECO:0000259" key="14">
    <source>
        <dbReference type="Pfam" id="PF01292"/>
    </source>
</evidence>
<evidence type="ECO:0000256" key="6">
    <source>
        <dbReference type="ARBA" id="ARBA00022692"/>
    </source>
</evidence>
<keyword evidence="6 13" id="KW-0812">Transmembrane</keyword>
<dbReference type="GO" id="GO:0046872">
    <property type="term" value="F:metal ion binding"/>
    <property type="evidence" value="ECO:0007669"/>
    <property type="project" value="UniProtKB-KW"/>
</dbReference>
<reference evidence="15 16" key="6">
    <citation type="journal article" date="2011" name="Appl. Environ. Microbiol.">
        <title>Involvement of the azorhizobial chromosome partition gene (parA) in the onset of bacteroid differentiation during Sesbania rostrata stem nodule development.</title>
        <authorList>
            <person name="Liu CT."/>
            <person name="Lee KB."/>
            <person name="Wang YS."/>
            <person name="Peng MH."/>
            <person name="Lee KT."/>
            <person name="Suzuki S."/>
            <person name="Suzuki T."/>
            <person name="Oyaizu H."/>
        </authorList>
    </citation>
    <scope>NUCLEOTIDE SEQUENCE [LARGE SCALE GENOMIC DNA]</scope>
    <source>
        <strain evidence="16">ATCC 43989 / DSM 5975 / JCM 20966 / LMG 6465 / NBRC 14845 / NCIMB 13405 / ORS 571</strain>
    </source>
</reference>
<dbReference type="RefSeq" id="WP_012172571.1">
    <property type="nucleotide sequence ID" value="NC_009937.1"/>
</dbReference>
<reference evidence="15 16" key="4">
    <citation type="journal article" date="2009" name="Appl. Environ. Microbiol.">
        <title>Comparative genome-wide transcriptional profiling of Azorhizobium caulinodans ORS571 grown under free-living and symbiotic conditions.</title>
        <authorList>
            <person name="Tsukada S."/>
            <person name="Aono T."/>
            <person name="Akiba N."/>
            <person name="Lee KB."/>
            <person name="Liu CT."/>
            <person name="Toyazaki H."/>
            <person name="Oyaizu H."/>
        </authorList>
    </citation>
    <scope>NUCLEOTIDE SEQUENCE [LARGE SCALE GENOMIC DNA]</scope>
    <source>
        <strain evidence="16">ATCC 43989 / DSM 5975 / JCM 20966 / LMG 6465 / NBRC 14845 / NCIMB 13405 / ORS 571</strain>
    </source>
</reference>
<protein>
    <submittedName>
        <fullName evidence="15">Cytochrome B561</fullName>
    </submittedName>
</protein>
<dbReference type="HOGENOM" id="CLU_095321_4_2_5"/>
<feature type="domain" description="Cytochrome b561 bacterial/Ni-hydrogenase" evidence="14">
    <location>
        <begin position="7"/>
        <end position="177"/>
    </location>
</feature>
<accession>A8ILL6</accession>
<reference evidence="15 16" key="5">
    <citation type="journal article" date="2010" name="Appl. Environ. Microbiol.">
        <title>phrR-like gene praR of Azorhizobium caulinodans ORS571 is essential for symbiosis with Sesbania rostrata and is involved in expression of reb genes.</title>
        <authorList>
            <person name="Akiba N."/>
            <person name="Aono T."/>
            <person name="Toyazaki H."/>
            <person name="Sato S."/>
            <person name="Oyaizu H."/>
        </authorList>
    </citation>
    <scope>NUCLEOTIDE SEQUENCE [LARGE SCALE GENOMIC DNA]</scope>
    <source>
        <strain evidence="16">ATCC 43989 / DSM 5975 / JCM 20966 / LMG 6465 / NBRC 14845 / NCIMB 13405 / ORS 571</strain>
    </source>
</reference>
<sequence>MRSERRRWSLPLRLLHWAMAALILGLLVLGWVMTHVRTDLGTTFAWYLWHKSFGFAVLVLVAARIATRLLSPAPREAMPPGWQRRAAHLAHGLLYLLMVAVPVAGWMMASASPLHLPTRPFNLFTLPDLVAPNAALFRQLELVHATLAYALLGLVVLHVAAALKHRFIDRDGVLARMGF</sequence>
<dbReference type="eggNOG" id="COG3038">
    <property type="taxonomic scope" value="Bacteria"/>
</dbReference>
<dbReference type="Proteomes" id="UP000000270">
    <property type="component" value="Chromosome"/>
</dbReference>
<dbReference type="STRING" id="438753.AZC_4051"/>
<evidence type="ECO:0000256" key="2">
    <source>
        <dbReference type="ARBA" id="ARBA00004651"/>
    </source>
</evidence>
<evidence type="ECO:0000256" key="5">
    <source>
        <dbReference type="ARBA" id="ARBA00022617"/>
    </source>
</evidence>
<keyword evidence="9 13" id="KW-1133">Transmembrane helix</keyword>
<evidence type="ECO:0000256" key="3">
    <source>
        <dbReference type="ARBA" id="ARBA00022448"/>
    </source>
</evidence>
<keyword evidence="10" id="KW-0408">Iron</keyword>
<dbReference type="GO" id="GO:0009055">
    <property type="term" value="F:electron transfer activity"/>
    <property type="evidence" value="ECO:0007669"/>
    <property type="project" value="InterPro"/>
</dbReference>
<organism evidence="15 16">
    <name type="scientific">Azorhizobium caulinodans (strain ATCC 43989 / DSM 5975 / JCM 20966 / LMG 6465 / NBRC 14845 / NCIMB 13405 / ORS 571)</name>
    <dbReference type="NCBI Taxonomy" id="438753"/>
    <lineage>
        <taxon>Bacteria</taxon>
        <taxon>Pseudomonadati</taxon>
        <taxon>Pseudomonadota</taxon>
        <taxon>Alphaproteobacteria</taxon>
        <taxon>Hyphomicrobiales</taxon>
        <taxon>Xanthobacteraceae</taxon>
        <taxon>Azorhizobium</taxon>
    </lineage>
</organism>
<dbReference type="PANTHER" id="PTHR30529:SF1">
    <property type="entry name" value="CYTOCHROME B561 HOMOLOG 2"/>
    <property type="match status" value="1"/>
</dbReference>
<gene>
    <name evidence="15" type="ordered locus">AZC_4051</name>
</gene>
<comment type="subcellular location">
    <subcellularLocation>
        <location evidence="2">Cell membrane</location>
        <topology evidence="2">Multi-pass membrane protein</topology>
    </subcellularLocation>
</comment>